<accession>A0ABP7QAK0</accession>
<gene>
    <name evidence="1" type="ORF">GCM10022210_32430</name>
</gene>
<organism evidence="1 2">
    <name type="scientific">Mucilaginibacter dorajii</name>
    <dbReference type="NCBI Taxonomy" id="692994"/>
    <lineage>
        <taxon>Bacteria</taxon>
        <taxon>Pseudomonadati</taxon>
        <taxon>Bacteroidota</taxon>
        <taxon>Sphingobacteriia</taxon>
        <taxon>Sphingobacteriales</taxon>
        <taxon>Sphingobacteriaceae</taxon>
        <taxon>Mucilaginibacter</taxon>
    </lineage>
</organism>
<keyword evidence="2" id="KW-1185">Reference proteome</keyword>
<sequence length="1271" mass="145605">MDKINWSNSTGDDFTLFCNALLSFELGKSYQPFSAAGKDGGIDGAFDGAYSGKTGKWRFQYKFRSGPRAQSFSGLKSTVKTELTSLNDEAVYVLLTNVELLPQETVELQQILQTEVTILGKTCECMVWDGAKLFSLYLQYPLLQLWMQDGFQTAQLQDYHTAFKKELSKAGFLPGTLANTFFARVNDLKGLGDFLLNDTPMALVTGEAGIGKTRLVLEFFSNQVDPDPQWTPLVLLNRNVDFDKVRRALAGAGNYVVLIDDAHSYVPEIIADIQRISSTASNKIKLILTARNLEAFRSLSLLKEYEKANILHLNLSELSRPETAQMFDHYVDNHQHYRNFIPQLVEISYGKPILIIAILNAINDGIPIARIREADFVRDYVTNYFNSYYNAVVMLTGWSKLQAKRFLQQVVLIEPFNYGDTNIVQKLTDIQGLQANDGVAALKLLMENDLVDGRYLQSIKPDYYSDILLSDIDRVEVAGYISEFIQFLDNIVVNLSSVDESNRTQHNLLNDILTDYVSFIKDTDQIAIVDRVLGTILNIAGYQPRIAEKAVEFYLDALKNEQHVIYQEWQELNARPGYSTFTALSKVIELLSYLSGLPEYYDFSFRKSMHFFLLTGDAKVVGLFAFSRKDVIEQFKFPRQLFFLQELSRKLKKLTPQEINFGLQVMKSWLNLEFMVTGSSAVNRFELNITTYYLPASAPIKKLRKQIAELLVKIYRDPAMNGHRLETLKDLLDIPRSIFATSKNPKPYQNNEEIKIVLNFLEREAAQFDLKEKKEIEEKLFWFRRWGIPAEFHQQLDTIKLKLQPKNLTEQLSQVFSKAEVSFSDINMVETKITTACDNLVNQFDAATMADSIIEFLESEQYPPVYFFAFLNRLIEHYPEYAKILYRRMDETAPKLFAGYGADILGGAYYVFKDHNFYWQEVAALQKADTAETDNMLLSVYGRRVPGNTQIGPEDVSVILKVFHKKRKENNFNLASSIQSLIAAKYDKVLDICIGFLKRAHQKEAEMFFIWLSDNKVATYDLLSELVINHTTRFYLTYEFERCLNKVLRTSGQDVVFDYLCVRYEYKKAIVINQKTLSGYEFVPDGDHSHLFDGIPEQKAAMFIKAMEWYLTVDSEGGHLFYAKNMLEYLKPAKAIDQESLVWYQEKIEQLDDQATGLDRIIDSLSIFHVKDDGLLDLVISGFTAAHDLHETHQDYYKIIRQESYSAVTMMGVKSGAVGEPFQVDVDLQNLLKFKIGSLPEYLPATVFLKEVLKSVEADIDRSSGRDNLRW</sequence>
<dbReference type="RefSeq" id="WP_259096269.1">
    <property type="nucleotide sequence ID" value="NZ_BAAAZC010000024.1"/>
</dbReference>
<reference evidence="2" key="1">
    <citation type="journal article" date="2019" name="Int. J. Syst. Evol. Microbiol.">
        <title>The Global Catalogue of Microorganisms (GCM) 10K type strain sequencing project: providing services to taxonomists for standard genome sequencing and annotation.</title>
        <authorList>
            <consortium name="The Broad Institute Genomics Platform"/>
            <consortium name="The Broad Institute Genome Sequencing Center for Infectious Disease"/>
            <person name="Wu L."/>
            <person name="Ma J."/>
        </authorList>
    </citation>
    <scope>NUCLEOTIDE SEQUENCE [LARGE SCALE GENOMIC DNA]</scope>
    <source>
        <strain evidence="2">JCM 16601</strain>
    </source>
</reference>
<dbReference type="Proteomes" id="UP001500742">
    <property type="component" value="Unassembled WGS sequence"/>
</dbReference>
<dbReference type="SUPFAM" id="SSF52540">
    <property type="entry name" value="P-loop containing nucleoside triphosphate hydrolases"/>
    <property type="match status" value="1"/>
</dbReference>
<evidence type="ECO:0000313" key="1">
    <source>
        <dbReference type="EMBL" id="GAA3978914.1"/>
    </source>
</evidence>
<evidence type="ECO:0008006" key="3">
    <source>
        <dbReference type="Google" id="ProtNLM"/>
    </source>
</evidence>
<evidence type="ECO:0000313" key="2">
    <source>
        <dbReference type="Proteomes" id="UP001500742"/>
    </source>
</evidence>
<comment type="caution">
    <text evidence="1">The sequence shown here is derived from an EMBL/GenBank/DDBJ whole genome shotgun (WGS) entry which is preliminary data.</text>
</comment>
<dbReference type="InterPro" id="IPR027417">
    <property type="entry name" value="P-loop_NTPase"/>
</dbReference>
<name>A0ABP7QAK0_9SPHI</name>
<proteinExistence type="predicted"/>
<protein>
    <recommendedName>
        <fullName evidence="3">AAA+ ATPase domain-containing protein</fullName>
    </recommendedName>
</protein>
<dbReference type="EMBL" id="BAAAZC010000024">
    <property type="protein sequence ID" value="GAA3978914.1"/>
    <property type="molecule type" value="Genomic_DNA"/>
</dbReference>